<proteinExistence type="predicted"/>
<reference evidence="1" key="1">
    <citation type="submission" date="2021-07" db="EMBL/GenBank/DDBJ databases">
        <authorList>
            <person name="Durling M."/>
        </authorList>
    </citation>
    <scope>NUCLEOTIDE SEQUENCE</scope>
</reference>
<dbReference type="AlphaFoldDB" id="A0A9N9PZE2"/>
<evidence type="ECO:0000313" key="1">
    <source>
        <dbReference type="EMBL" id="CAG8961340.1"/>
    </source>
</evidence>
<dbReference type="Proteomes" id="UP000696280">
    <property type="component" value="Unassembled WGS sequence"/>
</dbReference>
<accession>A0A9N9PZE2</accession>
<keyword evidence="2" id="KW-1185">Reference proteome</keyword>
<evidence type="ECO:0000313" key="2">
    <source>
        <dbReference type="Proteomes" id="UP000696280"/>
    </source>
</evidence>
<name>A0A9N9PZE2_9HELO</name>
<comment type="caution">
    <text evidence="1">The sequence shown here is derived from an EMBL/GenBank/DDBJ whole genome shotgun (WGS) entry which is preliminary data.</text>
</comment>
<protein>
    <submittedName>
        <fullName evidence="1">Uncharacterized protein</fullName>
    </submittedName>
</protein>
<dbReference type="OrthoDB" id="10559478at2759"/>
<organism evidence="1 2">
    <name type="scientific">Hymenoscyphus fraxineus</name>
    <dbReference type="NCBI Taxonomy" id="746836"/>
    <lineage>
        <taxon>Eukaryota</taxon>
        <taxon>Fungi</taxon>
        <taxon>Dikarya</taxon>
        <taxon>Ascomycota</taxon>
        <taxon>Pezizomycotina</taxon>
        <taxon>Leotiomycetes</taxon>
        <taxon>Helotiales</taxon>
        <taxon>Helotiaceae</taxon>
        <taxon>Hymenoscyphus</taxon>
    </lineage>
</organism>
<dbReference type="EMBL" id="CAJVRL010000106">
    <property type="protein sequence ID" value="CAG8961340.1"/>
    <property type="molecule type" value="Genomic_DNA"/>
</dbReference>
<gene>
    <name evidence="1" type="ORF">HYFRA_00013801</name>
</gene>
<sequence>MSEPEHYEALTVNATSKVTTLFNISITSSAPFAFCEPKQIIPKSLSANSILTSLLFLVMKLPHLLQSYRLHLNVPQLLPPLVPFQLHVPVVSSSQITTQQAQREPVPSVPQHLLRSLTLSYCQPPAPIPIVFELLLLAPTSSEIVVGTGVDVLEAVEDAPIANVLVLVSSLLTEVVSTLDEVRGVIVLCTTEVHVLVNGISGARPTVVKTSKVPTMGQIHTRTNLPYVRAYQEDQTNYRFQNSSLLANPY</sequence>